<evidence type="ECO:0000313" key="2">
    <source>
        <dbReference type="Proteomes" id="UP000499080"/>
    </source>
</evidence>
<dbReference type="AlphaFoldDB" id="A0A4Y2NP77"/>
<reference evidence="1 2" key="1">
    <citation type="journal article" date="2019" name="Sci. Rep.">
        <title>Orb-weaving spider Araneus ventricosus genome elucidates the spidroin gene catalogue.</title>
        <authorList>
            <person name="Kono N."/>
            <person name="Nakamura H."/>
            <person name="Ohtoshi R."/>
            <person name="Moran D.A.P."/>
            <person name="Shinohara A."/>
            <person name="Yoshida Y."/>
            <person name="Fujiwara M."/>
            <person name="Mori M."/>
            <person name="Tomita M."/>
            <person name="Arakawa K."/>
        </authorList>
    </citation>
    <scope>NUCLEOTIDE SEQUENCE [LARGE SCALE GENOMIC DNA]</scope>
</reference>
<sequence>MRRPTPELAPSLFELLHHTSGHRKSNADANYSNCRSNVEISTSTAEVYLPEQVNCRLDFLNEDNADTHLPQIEEGSIHSQESYLFNEEECRRLILSNEEAMEAFISMKYVSLLQEVMQTPILHMKTAMPDSHLLQMQQCLEAIYLNAVYSDKQQECRPPISVNEDVMQTLISANNATGTA</sequence>
<proteinExistence type="predicted"/>
<accession>A0A4Y2NP77</accession>
<keyword evidence="2" id="KW-1185">Reference proteome</keyword>
<evidence type="ECO:0000313" key="1">
    <source>
        <dbReference type="EMBL" id="GBN40429.1"/>
    </source>
</evidence>
<dbReference type="Proteomes" id="UP000499080">
    <property type="component" value="Unassembled WGS sequence"/>
</dbReference>
<organism evidence="1 2">
    <name type="scientific">Araneus ventricosus</name>
    <name type="common">Orbweaver spider</name>
    <name type="synonym">Epeira ventricosa</name>
    <dbReference type="NCBI Taxonomy" id="182803"/>
    <lineage>
        <taxon>Eukaryota</taxon>
        <taxon>Metazoa</taxon>
        <taxon>Ecdysozoa</taxon>
        <taxon>Arthropoda</taxon>
        <taxon>Chelicerata</taxon>
        <taxon>Arachnida</taxon>
        <taxon>Araneae</taxon>
        <taxon>Araneomorphae</taxon>
        <taxon>Entelegynae</taxon>
        <taxon>Araneoidea</taxon>
        <taxon>Araneidae</taxon>
        <taxon>Araneus</taxon>
    </lineage>
</organism>
<name>A0A4Y2NP77_ARAVE</name>
<protein>
    <submittedName>
        <fullName evidence="1">Uncharacterized protein</fullName>
    </submittedName>
</protein>
<dbReference type="EMBL" id="BGPR01009504">
    <property type="protein sequence ID" value="GBN40429.1"/>
    <property type="molecule type" value="Genomic_DNA"/>
</dbReference>
<gene>
    <name evidence="1" type="ORF">AVEN_102495_1</name>
</gene>
<comment type="caution">
    <text evidence="1">The sequence shown here is derived from an EMBL/GenBank/DDBJ whole genome shotgun (WGS) entry which is preliminary data.</text>
</comment>